<gene>
    <name evidence="1" type="ORF">GMARGA_LOCUS14549</name>
</gene>
<organism evidence="1 2">
    <name type="scientific">Gigaspora margarita</name>
    <dbReference type="NCBI Taxonomy" id="4874"/>
    <lineage>
        <taxon>Eukaryota</taxon>
        <taxon>Fungi</taxon>
        <taxon>Fungi incertae sedis</taxon>
        <taxon>Mucoromycota</taxon>
        <taxon>Glomeromycotina</taxon>
        <taxon>Glomeromycetes</taxon>
        <taxon>Diversisporales</taxon>
        <taxon>Gigasporaceae</taxon>
        <taxon>Gigaspora</taxon>
    </lineage>
</organism>
<keyword evidence="2" id="KW-1185">Reference proteome</keyword>
<sequence>MCLVTAYMLTIETNTDLQAILTLVYHVITLDQLNGGLIFSKDPFKKNLIEKYLVGEDTISVETFNECDEIQYYTKHQWV</sequence>
<reference evidence="1 2" key="1">
    <citation type="submission" date="2021-06" db="EMBL/GenBank/DDBJ databases">
        <authorList>
            <person name="Kallberg Y."/>
            <person name="Tangrot J."/>
            <person name="Rosling A."/>
        </authorList>
    </citation>
    <scope>NUCLEOTIDE SEQUENCE [LARGE SCALE GENOMIC DNA]</scope>
    <source>
        <strain evidence="1 2">120-4 pot B 10/14</strain>
    </source>
</reference>
<dbReference type="EMBL" id="CAJVQB010009692">
    <property type="protein sequence ID" value="CAG8732760.1"/>
    <property type="molecule type" value="Genomic_DNA"/>
</dbReference>
<name>A0ABN7V580_GIGMA</name>
<accession>A0ABN7V580</accession>
<comment type="caution">
    <text evidence="1">The sequence shown here is derived from an EMBL/GenBank/DDBJ whole genome shotgun (WGS) entry which is preliminary data.</text>
</comment>
<dbReference type="Proteomes" id="UP000789901">
    <property type="component" value="Unassembled WGS sequence"/>
</dbReference>
<proteinExistence type="predicted"/>
<protein>
    <submittedName>
        <fullName evidence="1">36989_t:CDS:1</fullName>
    </submittedName>
</protein>
<evidence type="ECO:0000313" key="2">
    <source>
        <dbReference type="Proteomes" id="UP000789901"/>
    </source>
</evidence>
<evidence type="ECO:0000313" key="1">
    <source>
        <dbReference type="EMBL" id="CAG8732760.1"/>
    </source>
</evidence>